<dbReference type="PROSITE" id="PS50280">
    <property type="entry name" value="SET"/>
    <property type="match status" value="1"/>
</dbReference>
<proteinExistence type="predicted"/>
<evidence type="ECO:0000313" key="8">
    <source>
        <dbReference type="Proteomes" id="UP000006727"/>
    </source>
</evidence>
<dbReference type="InterPro" id="IPR036464">
    <property type="entry name" value="Rubisco_LSMT_subst-bd_sf"/>
</dbReference>
<dbReference type="Gene3D" id="3.90.1410.10">
    <property type="entry name" value="set domain protein methyltransferase, domain 1"/>
    <property type="match status" value="1"/>
</dbReference>
<keyword evidence="1" id="KW-0489">Methyltransferase</keyword>
<dbReference type="Gene3D" id="3.90.1420.10">
    <property type="entry name" value="Rubisco LSMT, substrate-binding domain"/>
    <property type="match status" value="1"/>
</dbReference>
<accession>A0A2K1KW89</accession>
<dbReference type="FunFam" id="3.90.1420.10:FF:000012">
    <property type="entry name" value="Predicted protein"/>
    <property type="match status" value="1"/>
</dbReference>
<dbReference type="PANTHER" id="PTHR13271:SF134">
    <property type="entry name" value="OS01G0976450 PROTEIN"/>
    <property type="match status" value="1"/>
</dbReference>
<dbReference type="InterPro" id="IPR044431">
    <property type="entry name" value="SET_RBCMT"/>
</dbReference>
<dbReference type="InterPro" id="IPR046341">
    <property type="entry name" value="SET_dom_sf"/>
</dbReference>
<evidence type="ECO:0000313" key="7">
    <source>
        <dbReference type="EnsemblPlants" id="Pp3c3_27330V3.1"/>
    </source>
</evidence>
<evidence type="ECO:0000256" key="3">
    <source>
        <dbReference type="ARBA" id="ARBA00022691"/>
    </source>
</evidence>
<evidence type="ECO:0000256" key="4">
    <source>
        <dbReference type="SAM" id="MobiDB-lite"/>
    </source>
</evidence>
<feature type="compositionally biased region" description="Basic and acidic residues" evidence="4">
    <location>
        <begin position="1"/>
        <end position="17"/>
    </location>
</feature>
<keyword evidence="3" id="KW-0949">S-adenosyl-L-methionine</keyword>
<dbReference type="Gramene" id="Pp3c3_27330V3.2">
    <property type="protein sequence ID" value="Pp3c3_27330V3.2"/>
    <property type="gene ID" value="Pp3c3_27330"/>
</dbReference>
<dbReference type="RefSeq" id="XP_024371946.1">
    <property type="nucleotide sequence ID" value="XM_024516178.2"/>
</dbReference>
<name>A0A2K1KW89_PHYPA</name>
<reference evidence="6 8" key="1">
    <citation type="journal article" date="2008" name="Science">
        <title>The Physcomitrella genome reveals evolutionary insights into the conquest of land by plants.</title>
        <authorList>
            <person name="Rensing S."/>
            <person name="Lang D."/>
            <person name="Zimmer A."/>
            <person name="Terry A."/>
            <person name="Salamov A."/>
            <person name="Shapiro H."/>
            <person name="Nishiyama T."/>
            <person name="Perroud P.-F."/>
            <person name="Lindquist E."/>
            <person name="Kamisugi Y."/>
            <person name="Tanahashi T."/>
            <person name="Sakakibara K."/>
            <person name="Fujita T."/>
            <person name="Oishi K."/>
            <person name="Shin-I T."/>
            <person name="Kuroki Y."/>
            <person name="Toyoda A."/>
            <person name="Suzuki Y."/>
            <person name="Hashimoto A."/>
            <person name="Yamaguchi K."/>
            <person name="Sugano A."/>
            <person name="Kohara Y."/>
            <person name="Fujiyama A."/>
            <person name="Anterola A."/>
            <person name="Aoki S."/>
            <person name="Ashton N."/>
            <person name="Barbazuk W.B."/>
            <person name="Barker E."/>
            <person name="Bennetzen J."/>
            <person name="Bezanilla M."/>
            <person name="Blankenship R."/>
            <person name="Cho S.H."/>
            <person name="Dutcher S."/>
            <person name="Estelle M."/>
            <person name="Fawcett J.A."/>
            <person name="Gundlach H."/>
            <person name="Hanada K."/>
            <person name="Heyl A."/>
            <person name="Hicks K.A."/>
            <person name="Hugh J."/>
            <person name="Lohr M."/>
            <person name="Mayer K."/>
            <person name="Melkozernov A."/>
            <person name="Murata T."/>
            <person name="Nelson D."/>
            <person name="Pils B."/>
            <person name="Prigge M."/>
            <person name="Reiss B."/>
            <person name="Renner T."/>
            <person name="Rombauts S."/>
            <person name="Rushton P."/>
            <person name="Sanderfoot A."/>
            <person name="Schween G."/>
            <person name="Shiu S.-H."/>
            <person name="Stueber K."/>
            <person name="Theodoulou F.L."/>
            <person name="Tu H."/>
            <person name="Van de Peer Y."/>
            <person name="Verrier P.J."/>
            <person name="Waters E."/>
            <person name="Wood A."/>
            <person name="Yang L."/>
            <person name="Cove D."/>
            <person name="Cuming A."/>
            <person name="Hasebe M."/>
            <person name="Lucas S."/>
            <person name="Mishler D.B."/>
            <person name="Reski R."/>
            <person name="Grigoriev I."/>
            <person name="Quatrano R.S."/>
            <person name="Boore J.L."/>
        </authorList>
    </citation>
    <scope>NUCLEOTIDE SEQUENCE [LARGE SCALE GENOMIC DNA]</scope>
    <source>
        <strain evidence="7 8">cv. Gransden 2004</strain>
    </source>
</reference>
<dbReference type="Pfam" id="PF09273">
    <property type="entry name" value="Rubis-subs-bind"/>
    <property type="match status" value="1"/>
</dbReference>
<dbReference type="GO" id="GO:0016279">
    <property type="term" value="F:protein-lysine N-methyltransferase activity"/>
    <property type="evidence" value="ECO:0000318"/>
    <property type="project" value="GO_Central"/>
</dbReference>
<keyword evidence="8" id="KW-1185">Reference proteome</keyword>
<dbReference type="EnsemblPlants" id="Pp3c3_27330V3.2">
    <property type="protein sequence ID" value="Pp3c3_27330V3.2"/>
    <property type="gene ID" value="Pp3c3_27330"/>
</dbReference>
<evidence type="ECO:0000313" key="6">
    <source>
        <dbReference type="EMBL" id="PNR58039.1"/>
    </source>
</evidence>
<reference evidence="7" key="3">
    <citation type="submission" date="2020-12" db="UniProtKB">
        <authorList>
            <consortium name="EnsemblPlants"/>
        </authorList>
    </citation>
    <scope>IDENTIFICATION</scope>
</reference>
<dbReference type="InterPro" id="IPR001214">
    <property type="entry name" value="SET_dom"/>
</dbReference>
<keyword evidence="2" id="KW-0808">Transferase</keyword>
<dbReference type="CDD" id="cd19179">
    <property type="entry name" value="SET_RBCMT"/>
    <property type="match status" value="1"/>
</dbReference>
<dbReference type="STRING" id="3218.A0A2K1KW89"/>
<organism evidence="6">
    <name type="scientific">Physcomitrium patens</name>
    <name type="common">Spreading-leaved earth moss</name>
    <name type="synonym">Physcomitrella patens</name>
    <dbReference type="NCBI Taxonomy" id="3218"/>
    <lineage>
        <taxon>Eukaryota</taxon>
        <taxon>Viridiplantae</taxon>
        <taxon>Streptophyta</taxon>
        <taxon>Embryophyta</taxon>
        <taxon>Bryophyta</taxon>
        <taxon>Bryophytina</taxon>
        <taxon>Bryopsida</taxon>
        <taxon>Funariidae</taxon>
        <taxon>Funariales</taxon>
        <taxon>Funariaceae</taxon>
        <taxon>Physcomitrium</taxon>
    </lineage>
</organism>
<evidence type="ECO:0000256" key="1">
    <source>
        <dbReference type="ARBA" id="ARBA00022603"/>
    </source>
</evidence>
<gene>
    <name evidence="7" type="primary">LOC112280562</name>
    <name evidence="6" type="ORF">PHYPA_005034</name>
</gene>
<dbReference type="Pfam" id="PF00856">
    <property type="entry name" value="SET"/>
    <property type="match status" value="1"/>
</dbReference>
<dbReference type="FunCoup" id="A0A2K1KW89">
    <property type="interactions" value="318"/>
</dbReference>
<protein>
    <recommendedName>
        <fullName evidence="5">SET domain-containing protein</fullName>
    </recommendedName>
</protein>
<reference evidence="6 8" key="2">
    <citation type="journal article" date="2018" name="Plant J.">
        <title>The Physcomitrella patens chromosome-scale assembly reveals moss genome structure and evolution.</title>
        <authorList>
            <person name="Lang D."/>
            <person name="Ullrich K.K."/>
            <person name="Murat F."/>
            <person name="Fuchs J."/>
            <person name="Jenkins J."/>
            <person name="Haas F.B."/>
            <person name="Piednoel M."/>
            <person name="Gundlach H."/>
            <person name="Van Bel M."/>
            <person name="Meyberg R."/>
            <person name="Vives C."/>
            <person name="Morata J."/>
            <person name="Symeonidi A."/>
            <person name="Hiss M."/>
            <person name="Muchero W."/>
            <person name="Kamisugi Y."/>
            <person name="Saleh O."/>
            <person name="Blanc G."/>
            <person name="Decker E.L."/>
            <person name="van Gessel N."/>
            <person name="Grimwood J."/>
            <person name="Hayes R.D."/>
            <person name="Graham S.W."/>
            <person name="Gunter L.E."/>
            <person name="McDaniel S.F."/>
            <person name="Hoernstein S.N.W."/>
            <person name="Larsson A."/>
            <person name="Li F.W."/>
            <person name="Perroud P.F."/>
            <person name="Phillips J."/>
            <person name="Ranjan P."/>
            <person name="Rokshar D.S."/>
            <person name="Rothfels C.J."/>
            <person name="Schneider L."/>
            <person name="Shu S."/>
            <person name="Stevenson D.W."/>
            <person name="Thummler F."/>
            <person name="Tillich M."/>
            <person name="Villarreal Aguilar J.C."/>
            <person name="Widiez T."/>
            <person name="Wong G.K."/>
            <person name="Wymore A."/>
            <person name="Zhang Y."/>
            <person name="Zimmer A.D."/>
            <person name="Quatrano R.S."/>
            <person name="Mayer K.F.X."/>
            <person name="Goodstein D."/>
            <person name="Casacuberta J.M."/>
            <person name="Vandepoele K."/>
            <person name="Reski R."/>
            <person name="Cuming A.C."/>
            <person name="Tuskan G.A."/>
            <person name="Maumus F."/>
            <person name="Salse J."/>
            <person name="Schmutz J."/>
            <person name="Rensing S.A."/>
        </authorList>
    </citation>
    <scope>NUCLEOTIDE SEQUENCE [LARGE SCALE GENOMIC DNA]</scope>
    <source>
        <strain evidence="7 8">cv. Gransden 2004</strain>
    </source>
</reference>
<dbReference type="Gramene" id="Pp3c3_27330V3.1">
    <property type="protein sequence ID" value="Pp3c3_27330V3.1"/>
    <property type="gene ID" value="Pp3c3_27330"/>
</dbReference>
<dbReference type="PaxDb" id="3218-PP1S376_7V6.1"/>
<dbReference type="InterPro" id="IPR050600">
    <property type="entry name" value="SETD3_SETD6_MTase"/>
</dbReference>
<dbReference type="EMBL" id="ABEU02000003">
    <property type="protein sequence ID" value="PNR58039.1"/>
    <property type="molecule type" value="Genomic_DNA"/>
</dbReference>
<dbReference type="EnsemblPlants" id="Pp3c3_27330V3.1">
    <property type="protein sequence ID" value="Pp3c3_27330V3.1"/>
    <property type="gene ID" value="Pp3c3_27330"/>
</dbReference>
<evidence type="ECO:0000259" key="5">
    <source>
        <dbReference type="PROSITE" id="PS50280"/>
    </source>
</evidence>
<feature type="region of interest" description="Disordered" evidence="4">
    <location>
        <begin position="1"/>
        <end position="21"/>
    </location>
</feature>
<evidence type="ECO:0000256" key="2">
    <source>
        <dbReference type="ARBA" id="ARBA00022679"/>
    </source>
</evidence>
<dbReference type="SUPFAM" id="SSF82199">
    <property type="entry name" value="SET domain"/>
    <property type="match status" value="1"/>
</dbReference>
<feature type="domain" description="SET" evidence="5">
    <location>
        <begin position="101"/>
        <end position="311"/>
    </location>
</feature>
<dbReference type="GeneID" id="112280562"/>
<sequence length="508" mass="56427">MQCRQYEEEKGKADLGKRVRKQKQKLLKQKSKEKGKVHMEVGAGMWGRWSRVRCIPLPSAVCSSIRTHIAHPVPQVVGAPVKEHSEFASWLHSRGEVDTCHALTVGMSNHGRTLFAARPIEVGEQVLRVSGDLMITPNKLPTEVKELLPTGVTEWARLALFILVEQHLGQASQWAPYINCLPTCGALHSTVFWKKEELELVRFTSLHRETMQRRAVIGSEFASVLPVLQKCPHIFGERVLHSKFKQAYATVCSRAWGIEALQTLALVPFVDFFNHDSNCRALLSYDEERACAEVIADKNYARGEQVVISYGRLPNTTLALDFGFTISCNPYDQVEVWMALSHRDPLRKMKLALLHAHGMPTVVHADGSDSGGNGFHLREVKSVTGRGKGIPHALRAFARVLCATTPQELSEMAAEAMKYDGRLARLPAKSRNKEAQVMNLLLARLESLINQRSLAALNISESCHGVKQSAWKPSAIMASDVIAGEIRVLRSAAAWLRHQTSSNCVSVG</sequence>
<dbReference type="AlphaFoldDB" id="A0A2K1KW89"/>
<dbReference type="Proteomes" id="UP000006727">
    <property type="component" value="Chromosome 3"/>
</dbReference>
<dbReference type="PANTHER" id="PTHR13271">
    <property type="entry name" value="UNCHARACTERIZED PUTATIVE METHYLTRANSFERASE"/>
    <property type="match status" value="1"/>
</dbReference>
<dbReference type="InterPro" id="IPR015353">
    <property type="entry name" value="Rubisco_LSMT_subst-bd"/>
</dbReference>
<dbReference type="FunFam" id="3.90.1410.10:FF:000005">
    <property type="entry name" value="Ribulose-1,5 bisphosphate carboxylase/oxygenase large subunit N-methyltransferase, chloroplastic"/>
    <property type="match status" value="1"/>
</dbReference>
<dbReference type="GO" id="GO:0032259">
    <property type="term" value="P:methylation"/>
    <property type="evidence" value="ECO:0007669"/>
    <property type="project" value="UniProtKB-KW"/>
</dbReference>